<evidence type="ECO:0000313" key="3">
    <source>
        <dbReference type="Proteomes" id="UP000587462"/>
    </source>
</evidence>
<sequence>MLEGEALVEKVVQAGRGGFCYELNGAFAHLLTALGYRVSLLAARMVMPDGSLGIPYDHLALRVETGQGGAAGAPHSWLVDVGAGAHSLYPLDYRERGEQSDPAGVFRIAEADGGEGDDLEVFRDGTLQYRLEQRPRELADFEPGCWWHRTSPKSPFTRSLVCSRPTGTGTDRVTLSGRKLVITDASGKLERTLAEDEVFGAYRKHFGIALDRVPEEPGAL</sequence>
<dbReference type="InterPro" id="IPR038765">
    <property type="entry name" value="Papain-like_cys_pep_sf"/>
</dbReference>
<dbReference type="EMBL" id="JABBXF010000036">
    <property type="protein sequence ID" value="NVK79382.1"/>
    <property type="molecule type" value="Genomic_DNA"/>
</dbReference>
<dbReference type="AlphaFoldDB" id="A0A7Y7E8L0"/>
<protein>
    <submittedName>
        <fullName evidence="2">Arylamine N-acetyltransferase</fullName>
    </submittedName>
</protein>
<dbReference type="GO" id="GO:0016407">
    <property type="term" value="F:acetyltransferase activity"/>
    <property type="evidence" value="ECO:0007669"/>
    <property type="project" value="InterPro"/>
</dbReference>
<accession>A0A7Y7E8L0</accession>
<keyword evidence="3" id="KW-1185">Reference proteome</keyword>
<dbReference type="PANTHER" id="PTHR11786:SF0">
    <property type="entry name" value="ARYLAMINE N-ACETYLTRANSFERASE 4-RELATED"/>
    <property type="match status" value="1"/>
</dbReference>
<comment type="similarity">
    <text evidence="1">Belongs to the arylamine N-acetyltransferase family.</text>
</comment>
<reference evidence="2 3" key="1">
    <citation type="submission" date="2020-04" db="EMBL/GenBank/DDBJ databases">
        <title>Draft Genome Sequence of Streptomyces morookaense DSM 40503, an 8-azaguanine-producing strain.</title>
        <authorList>
            <person name="Qi J."/>
            <person name="Gao J.-M."/>
        </authorList>
    </citation>
    <scope>NUCLEOTIDE SEQUENCE [LARGE SCALE GENOMIC DNA]</scope>
    <source>
        <strain evidence="2 3">DSM 40503</strain>
    </source>
</reference>
<dbReference type="SUPFAM" id="SSF54001">
    <property type="entry name" value="Cysteine proteinases"/>
    <property type="match status" value="1"/>
</dbReference>
<dbReference type="Pfam" id="PF00797">
    <property type="entry name" value="Acetyltransf_2"/>
    <property type="match status" value="1"/>
</dbReference>
<dbReference type="InterPro" id="IPR001447">
    <property type="entry name" value="Arylamine_N-AcTrfase"/>
</dbReference>
<dbReference type="Gene3D" id="2.40.128.150">
    <property type="entry name" value="Cysteine proteinases"/>
    <property type="match status" value="1"/>
</dbReference>
<gene>
    <name evidence="2" type="ORF">HG542_17145</name>
</gene>
<keyword evidence="2" id="KW-0808">Transferase</keyword>
<evidence type="ECO:0000256" key="1">
    <source>
        <dbReference type="ARBA" id="ARBA00006547"/>
    </source>
</evidence>
<proteinExistence type="inferred from homology"/>
<evidence type="ECO:0000313" key="2">
    <source>
        <dbReference type="EMBL" id="NVK79382.1"/>
    </source>
</evidence>
<dbReference type="Proteomes" id="UP000587462">
    <property type="component" value="Unassembled WGS sequence"/>
</dbReference>
<name>A0A7Y7E8L0_STRMO</name>
<dbReference type="Gene3D" id="3.30.2140.10">
    <property type="entry name" value="Arylamine N-acetyltransferase"/>
    <property type="match status" value="1"/>
</dbReference>
<organism evidence="2 3">
    <name type="scientific">Streptomyces morookaense</name>
    <name type="common">Streptoverticillium morookaense</name>
    <dbReference type="NCBI Taxonomy" id="1970"/>
    <lineage>
        <taxon>Bacteria</taxon>
        <taxon>Bacillati</taxon>
        <taxon>Actinomycetota</taxon>
        <taxon>Actinomycetes</taxon>
        <taxon>Kitasatosporales</taxon>
        <taxon>Streptomycetaceae</taxon>
        <taxon>Streptomyces</taxon>
    </lineage>
</organism>
<comment type="caution">
    <text evidence="2">The sequence shown here is derived from an EMBL/GenBank/DDBJ whole genome shotgun (WGS) entry which is preliminary data.</text>
</comment>
<dbReference type="PANTHER" id="PTHR11786">
    <property type="entry name" value="N-HYDROXYARYLAMINE O-ACETYLTRANSFERASE"/>
    <property type="match status" value="1"/>
</dbReference>